<keyword evidence="2" id="KW-0789">Thiol protease inhibitor</keyword>
<keyword evidence="6" id="KW-1185">Reference proteome</keyword>
<dbReference type="PROSITE" id="PS00287">
    <property type="entry name" value="CYSTATIN"/>
    <property type="match status" value="1"/>
</dbReference>
<gene>
    <name evidence="5" type="ORF">QVD17_19747</name>
</gene>
<dbReference type="AlphaFoldDB" id="A0AAD8KMV7"/>
<evidence type="ECO:0000313" key="5">
    <source>
        <dbReference type="EMBL" id="KAK1424418.1"/>
    </source>
</evidence>
<dbReference type="SUPFAM" id="SSF54403">
    <property type="entry name" value="Cystatin/monellin"/>
    <property type="match status" value="1"/>
</dbReference>
<organism evidence="5 6">
    <name type="scientific">Tagetes erecta</name>
    <name type="common">African marigold</name>
    <dbReference type="NCBI Taxonomy" id="13708"/>
    <lineage>
        <taxon>Eukaryota</taxon>
        <taxon>Viridiplantae</taxon>
        <taxon>Streptophyta</taxon>
        <taxon>Embryophyta</taxon>
        <taxon>Tracheophyta</taxon>
        <taxon>Spermatophyta</taxon>
        <taxon>Magnoliopsida</taxon>
        <taxon>eudicotyledons</taxon>
        <taxon>Gunneridae</taxon>
        <taxon>Pentapetalae</taxon>
        <taxon>asterids</taxon>
        <taxon>campanulids</taxon>
        <taxon>Asterales</taxon>
        <taxon>Asteraceae</taxon>
        <taxon>Asteroideae</taxon>
        <taxon>Heliantheae alliance</taxon>
        <taxon>Tageteae</taxon>
        <taxon>Tagetes</taxon>
    </lineage>
</organism>
<dbReference type="PANTHER" id="PTHR47364">
    <property type="entry name" value="CYSTEINE PROTEINASE INHIBITOR 5"/>
    <property type="match status" value="1"/>
</dbReference>
<protein>
    <recommendedName>
        <fullName evidence="4">Cystatin domain-containing protein</fullName>
    </recommendedName>
</protein>
<keyword evidence="3" id="KW-0472">Membrane</keyword>
<evidence type="ECO:0000256" key="2">
    <source>
        <dbReference type="ARBA" id="ARBA00022704"/>
    </source>
</evidence>
<proteinExistence type="predicted"/>
<dbReference type="SMART" id="SM00043">
    <property type="entry name" value="CY"/>
    <property type="match status" value="1"/>
</dbReference>
<feature type="domain" description="Cystatin" evidence="4">
    <location>
        <begin position="33"/>
        <end position="122"/>
    </location>
</feature>
<sequence>MTYSHHISFLMIIIVSLFFNLYITTCVAENGQKTVGNWLEIASPDDPAVIEIGEFAVDEHNKDTNSTLKFERVVKGETQIVGGMNWRLTIEVEDVQVVKNCEVLVYEQPWQNVTKLISFNTV</sequence>
<comment type="caution">
    <text evidence="5">The sequence shown here is derived from an EMBL/GenBank/DDBJ whole genome shotgun (WGS) entry which is preliminary data.</text>
</comment>
<evidence type="ECO:0000313" key="6">
    <source>
        <dbReference type="Proteomes" id="UP001229421"/>
    </source>
</evidence>
<dbReference type="InterPro" id="IPR018073">
    <property type="entry name" value="Prot_inh_cystat_CS"/>
</dbReference>
<evidence type="ECO:0000256" key="3">
    <source>
        <dbReference type="SAM" id="Phobius"/>
    </source>
</evidence>
<dbReference type="GO" id="GO:0004869">
    <property type="term" value="F:cysteine-type endopeptidase inhibitor activity"/>
    <property type="evidence" value="ECO:0007669"/>
    <property type="project" value="UniProtKB-KW"/>
</dbReference>
<keyword evidence="3" id="KW-1133">Transmembrane helix</keyword>
<feature type="transmembrane region" description="Helical" evidence="3">
    <location>
        <begin position="6"/>
        <end position="23"/>
    </location>
</feature>
<dbReference type="InterPro" id="IPR000010">
    <property type="entry name" value="Cystatin_dom"/>
</dbReference>
<evidence type="ECO:0000256" key="1">
    <source>
        <dbReference type="ARBA" id="ARBA00022690"/>
    </source>
</evidence>
<accession>A0AAD8KMV7</accession>
<name>A0AAD8KMV7_TARER</name>
<dbReference type="Gene3D" id="3.10.450.10">
    <property type="match status" value="1"/>
</dbReference>
<dbReference type="EMBL" id="JAUHHV010000005">
    <property type="protein sequence ID" value="KAK1424418.1"/>
    <property type="molecule type" value="Genomic_DNA"/>
</dbReference>
<evidence type="ECO:0000259" key="4">
    <source>
        <dbReference type="SMART" id="SM00043"/>
    </source>
</evidence>
<dbReference type="PANTHER" id="PTHR47364:SF2">
    <property type="entry name" value="CYSTEINE PROTEINASE INHIBITOR 5"/>
    <property type="match status" value="1"/>
</dbReference>
<dbReference type="InterPro" id="IPR046350">
    <property type="entry name" value="Cystatin_sf"/>
</dbReference>
<dbReference type="Pfam" id="PF16845">
    <property type="entry name" value="SQAPI"/>
    <property type="match status" value="1"/>
</dbReference>
<dbReference type="CDD" id="cd00042">
    <property type="entry name" value="CY"/>
    <property type="match status" value="1"/>
</dbReference>
<reference evidence="5" key="1">
    <citation type="journal article" date="2023" name="bioRxiv">
        <title>Improved chromosome-level genome assembly for marigold (Tagetes erecta).</title>
        <authorList>
            <person name="Jiang F."/>
            <person name="Yuan L."/>
            <person name="Wang S."/>
            <person name="Wang H."/>
            <person name="Xu D."/>
            <person name="Wang A."/>
            <person name="Fan W."/>
        </authorList>
    </citation>
    <scope>NUCLEOTIDE SEQUENCE</scope>
    <source>
        <strain evidence="5">WSJ</strain>
        <tissue evidence="5">Leaf</tissue>
    </source>
</reference>
<keyword evidence="3" id="KW-0812">Transmembrane</keyword>
<keyword evidence="1" id="KW-0646">Protease inhibitor</keyword>
<dbReference type="Proteomes" id="UP001229421">
    <property type="component" value="Unassembled WGS sequence"/>
</dbReference>